<evidence type="ECO:0000256" key="1">
    <source>
        <dbReference type="SAM" id="MobiDB-lite"/>
    </source>
</evidence>
<proteinExistence type="predicted"/>
<feature type="compositionally biased region" description="Acidic residues" evidence="1">
    <location>
        <begin position="132"/>
        <end position="141"/>
    </location>
</feature>
<organism evidence="2 3">
    <name type="scientific">Actinacidiphila polyblastidii</name>
    <dbReference type="NCBI Taxonomy" id="3110430"/>
    <lineage>
        <taxon>Bacteria</taxon>
        <taxon>Bacillati</taxon>
        <taxon>Actinomycetota</taxon>
        <taxon>Actinomycetes</taxon>
        <taxon>Kitasatosporales</taxon>
        <taxon>Streptomycetaceae</taxon>
        <taxon>Actinacidiphila</taxon>
    </lineage>
</organism>
<name>A0ABU7P6H5_9ACTN</name>
<evidence type="ECO:0000313" key="3">
    <source>
        <dbReference type="Proteomes" id="UP001344658"/>
    </source>
</evidence>
<evidence type="ECO:0000313" key="2">
    <source>
        <dbReference type="EMBL" id="MEE4541415.1"/>
    </source>
</evidence>
<comment type="caution">
    <text evidence="2">The sequence shown here is derived from an EMBL/GenBank/DDBJ whole genome shotgun (WGS) entry which is preliminary data.</text>
</comment>
<reference evidence="2 3" key="1">
    <citation type="submission" date="2023-12" db="EMBL/GenBank/DDBJ databases">
        <title>Streptomyces sp. V4-01.</title>
        <authorList>
            <person name="Somphong A."/>
            <person name="Phongsopitanun W."/>
        </authorList>
    </citation>
    <scope>NUCLEOTIDE SEQUENCE [LARGE SCALE GENOMIC DNA]</scope>
    <source>
        <strain evidence="2 3">V4-01</strain>
    </source>
</reference>
<evidence type="ECO:0008006" key="4">
    <source>
        <dbReference type="Google" id="ProtNLM"/>
    </source>
</evidence>
<dbReference type="Proteomes" id="UP001344658">
    <property type="component" value="Unassembled WGS sequence"/>
</dbReference>
<protein>
    <recommendedName>
        <fullName evidence="4">Nucleopolyhedrovirus P10 family protein</fullName>
    </recommendedName>
</protein>
<dbReference type="EMBL" id="JAZEWV010000003">
    <property type="protein sequence ID" value="MEE4541415.1"/>
    <property type="molecule type" value="Genomic_DNA"/>
</dbReference>
<feature type="region of interest" description="Disordered" evidence="1">
    <location>
        <begin position="128"/>
        <end position="151"/>
    </location>
</feature>
<sequence length="242" mass="23988">MTRTVRQQVALGRLLPLGRPGDAAWITERAAVALLRQAAARVPGVRLGATSLAAQEGAGEVPSAAPVGALPHVPLLIEADFEASVAQPLPLSAELLRERLWTAARDAVGLTVAAVDLEVTGLLEVDPGASGVEEEPAEPDAPDAPPGPVRSATPAVEAVATAVLAVPGVPRLTDRLTALGGGVRITDDPAVPGGRRVQVQIAVAAGRVPLAVARAAAAAAASAAAAVAPGPLSVAVVVTDAG</sequence>
<gene>
    <name evidence="2" type="ORF">V2S66_05465</name>
</gene>
<keyword evidence="3" id="KW-1185">Reference proteome</keyword>
<dbReference type="RefSeq" id="WP_330793303.1">
    <property type="nucleotide sequence ID" value="NZ_JAZEWV010000003.1"/>
</dbReference>
<accession>A0ABU7P6H5</accession>